<organism evidence="2">
    <name type="scientific">marine metagenome</name>
    <dbReference type="NCBI Taxonomy" id="408172"/>
    <lineage>
        <taxon>unclassified sequences</taxon>
        <taxon>metagenomes</taxon>
        <taxon>ecological metagenomes</taxon>
    </lineage>
</organism>
<keyword evidence="1" id="KW-1133">Transmembrane helix</keyword>
<protein>
    <submittedName>
        <fullName evidence="2">Uncharacterized protein</fullName>
    </submittedName>
</protein>
<name>A0A381N3V2_9ZZZZ</name>
<proteinExistence type="predicted"/>
<keyword evidence="1" id="KW-0812">Transmembrane</keyword>
<evidence type="ECO:0000313" key="2">
    <source>
        <dbReference type="EMBL" id="SUZ49149.1"/>
    </source>
</evidence>
<reference evidence="2" key="1">
    <citation type="submission" date="2018-05" db="EMBL/GenBank/DDBJ databases">
        <authorList>
            <person name="Lanie J.A."/>
            <person name="Ng W.-L."/>
            <person name="Kazmierczak K.M."/>
            <person name="Andrzejewski T.M."/>
            <person name="Davidsen T.M."/>
            <person name="Wayne K.J."/>
            <person name="Tettelin H."/>
            <person name="Glass J.I."/>
            <person name="Rusch D."/>
            <person name="Podicherti R."/>
            <person name="Tsui H.-C.T."/>
            <person name="Winkler M.E."/>
        </authorList>
    </citation>
    <scope>NUCLEOTIDE SEQUENCE</scope>
</reference>
<sequence>VEHGGHDLGQILPLVALLVAMALGLAVLTVETARLVGERAVA</sequence>
<gene>
    <name evidence="2" type="ORF">METZ01_LOCUS2003</name>
</gene>
<feature type="transmembrane region" description="Helical" evidence="1">
    <location>
        <begin position="12"/>
        <end position="30"/>
    </location>
</feature>
<keyword evidence="1" id="KW-0472">Membrane</keyword>
<evidence type="ECO:0000256" key="1">
    <source>
        <dbReference type="SAM" id="Phobius"/>
    </source>
</evidence>
<dbReference type="AlphaFoldDB" id="A0A381N3V2"/>
<dbReference type="EMBL" id="UINC01000105">
    <property type="protein sequence ID" value="SUZ49149.1"/>
    <property type="molecule type" value="Genomic_DNA"/>
</dbReference>
<accession>A0A381N3V2</accession>
<feature type="non-terminal residue" evidence="2">
    <location>
        <position position="1"/>
    </location>
</feature>